<dbReference type="PANTHER" id="PTHR37164">
    <property type="entry name" value="BACTERIOHEMERYTHRIN"/>
    <property type="match status" value="1"/>
</dbReference>
<dbReference type="PANTHER" id="PTHR37164:SF1">
    <property type="entry name" value="BACTERIOHEMERYTHRIN"/>
    <property type="match status" value="1"/>
</dbReference>
<organism evidence="5 6">
    <name type="scientific">Magnetospirillum aberrantis SpK</name>
    <dbReference type="NCBI Taxonomy" id="908842"/>
    <lineage>
        <taxon>Bacteria</taxon>
        <taxon>Pseudomonadati</taxon>
        <taxon>Pseudomonadota</taxon>
        <taxon>Alphaproteobacteria</taxon>
        <taxon>Rhodospirillales</taxon>
        <taxon>Rhodospirillaceae</taxon>
        <taxon>Magnetospirillum</taxon>
    </lineage>
</organism>
<keyword evidence="3" id="KW-0408">Iron</keyword>
<evidence type="ECO:0000313" key="6">
    <source>
        <dbReference type="Proteomes" id="UP000480684"/>
    </source>
</evidence>
<keyword evidence="6" id="KW-1185">Reference proteome</keyword>
<dbReference type="GO" id="GO:0046872">
    <property type="term" value="F:metal ion binding"/>
    <property type="evidence" value="ECO:0007669"/>
    <property type="project" value="UniProtKB-KW"/>
</dbReference>
<dbReference type="InterPro" id="IPR012312">
    <property type="entry name" value="Hemerythrin-like"/>
</dbReference>
<proteinExistence type="inferred from homology"/>
<reference evidence="5 6" key="1">
    <citation type="submission" date="2020-02" db="EMBL/GenBank/DDBJ databases">
        <authorList>
            <person name="Dziuba M."/>
            <person name="Kuznetsov B."/>
            <person name="Mardanov A."/>
            <person name="Ravin N."/>
            <person name="Grouzdev D."/>
        </authorList>
    </citation>
    <scope>NUCLEOTIDE SEQUENCE [LARGE SCALE GENOMIC DNA]</scope>
    <source>
        <strain evidence="5 6">SpK</strain>
    </source>
</reference>
<dbReference type="EMBL" id="JAAIYP010000038">
    <property type="protein sequence ID" value="NFV80931.1"/>
    <property type="molecule type" value="Genomic_DNA"/>
</dbReference>
<dbReference type="NCBIfam" id="TIGR02481">
    <property type="entry name" value="hemeryth_dom"/>
    <property type="match status" value="1"/>
</dbReference>
<dbReference type="InterPro" id="IPR012827">
    <property type="entry name" value="Hemerythrin_metal-bd"/>
</dbReference>
<evidence type="ECO:0000259" key="4">
    <source>
        <dbReference type="Pfam" id="PF01814"/>
    </source>
</evidence>
<dbReference type="Gene3D" id="1.20.120.50">
    <property type="entry name" value="Hemerythrin-like"/>
    <property type="match status" value="1"/>
</dbReference>
<evidence type="ECO:0000256" key="2">
    <source>
        <dbReference type="ARBA" id="ARBA00022723"/>
    </source>
</evidence>
<dbReference type="SUPFAM" id="SSF47188">
    <property type="entry name" value="Hemerythrin-like"/>
    <property type="match status" value="1"/>
</dbReference>
<gene>
    <name evidence="5" type="ORF">G4223_12495</name>
</gene>
<dbReference type="AlphaFoldDB" id="A0A7C9V043"/>
<dbReference type="InterPro" id="IPR035938">
    <property type="entry name" value="Hemerythrin-like_sf"/>
</dbReference>
<comment type="similarity">
    <text evidence="1">Belongs to the hemerythrin family.</text>
</comment>
<evidence type="ECO:0000256" key="3">
    <source>
        <dbReference type="ARBA" id="ARBA00023004"/>
    </source>
</evidence>
<dbReference type="RefSeq" id="WP_163680030.1">
    <property type="nucleotide sequence ID" value="NZ_JAAIYP010000038.1"/>
</dbReference>
<dbReference type="InterPro" id="IPR050669">
    <property type="entry name" value="Hemerythrin"/>
</dbReference>
<sequence length="149" mass="16821">MTLLGRLLHGAVPPPPPDDLIHWDEAYSVGNALLDNEHRDIVAVLNDLYRGRGTDGRPLDPEHTLARLRDVAEVHFANEEAVLARHRCPRLDSHQSEHRVLWSELSTLAAAMPAMDADTRERALASMLRKIVLGHILVADMRDQDYLRE</sequence>
<dbReference type="Proteomes" id="UP000480684">
    <property type="component" value="Unassembled WGS sequence"/>
</dbReference>
<accession>A0A7C9V043</accession>
<evidence type="ECO:0000256" key="1">
    <source>
        <dbReference type="ARBA" id="ARBA00010587"/>
    </source>
</evidence>
<evidence type="ECO:0000313" key="5">
    <source>
        <dbReference type="EMBL" id="NFV80931.1"/>
    </source>
</evidence>
<dbReference type="Pfam" id="PF01814">
    <property type="entry name" value="Hemerythrin"/>
    <property type="match status" value="1"/>
</dbReference>
<feature type="domain" description="Hemerythrin-like" evidence="4">
    <location>
        <begin position="31"/>
        <end position="137"/>
    </location>
</feature>
<protein>
    <recommendedName>
        <fullName evidence="4">Hemerythrin-like domain-containing protein</fullName>
    </recommendedName>
</protein>
<name>A0A7C9V043_9PROT</name>
<dbReference type="CDD" id="cd12107">
    <property type="entry name" value="Hemerythrin"/>
    <property type="match status" value="1"/>
</dbReference>
<comment type="caution">
    <text evidence="5">The sequence shown here is derived from an EMBL/GenBank/DDBJ whole genome shotgun (WGS) entry which is preliminary data.</text>
</comment>
<keyword evidence="2" id="KW-0479">Metal-binding</keyword>